<dbReference type="EMBL" id="JALJOS010000035">
    <property type="protein sequence ID" value="KAK9821834.1"/>
    <property type="molecule type" value="Genomic_DNA"/>
</dbReference>
<dbReference type="Proteomes" id="UP001438707">
    <property type="component" value="Unassembled WGS sequence"/>
</dbReference>
<accession>A0AAW1QK89</accession>
<comment type="caution">
    <text evidence="2">The sequence shown here is derived from an EMBL/GenBank/DDBJ whole genome shotgun (WGS) entry which is preliminary data.</text>
</comment>
<proteinExistence type="predicted"/>
<evidence type="ECO:0000256" key="1">
    <source>
        <dbReference type="SAM" id="MobiDB-lite"/>
    </source>
</evidence>
<dbReference type="AlphaFoldDB" id="A0AAW1QK89"/>
<feature type="region of interest" description="Disordered" evidence="1">
    <location>
        <begin position="1"/>
        <end position="112"/>
    </location>
</feature>
<keyword evidence="3" id="KW-1185">Reference proteome</keyword>
<name>A0AAW1QK89_9CHLO</name>
<evidence type="ECO:0000313" key="3">
    <source>
        <dbReference type="Proteomes" id="UP001438707"/>
    </source>
</evidence>
<sequence>MMENARPKGSPSPPSKEQNSYWASLPTPGGRWRSAGFNRLEDEDLSSGTATPVDLSCGAEPPLDQNAGHPGFCQPGSTPSTPGSMKKQRSLKSAKPEKPAARGNSLRMMPNFQLPNFSTYSRIESVDNAMDMAASPPHEQSFQEHPAGANAYAIPQASSARLQQEKLNQESSALIAFSPRDASPMQTARDGESDTDTASSCTLDRADARSQAVSSRSLVMPDAAPHDTYNRTSVCSNSSSPDVVAIADNPATSAPVSLLDAAAANAHLGGHPRADAAVGWQARPYSPAPHPPAGSLQSAAVPIPVPRVGQPYRVGHLATRSQPAMGTQHSRSQNGHAAIGISNGHNDGGANRHSASTDSWNIFEPQAAPVPKMTSASNLRTGRHTRDFVVLKCMRGKDLLQVMSQGMPMRKKWVNTLSTPAGGPPTTGKVKPTRHLRLTLDEGSVCVRYYHQGTRGLMNKGEVSAVVEHAEVTDGPWRRGQEIWMFTDKGTLALEAPDASSHATWTFGLNTAFAASQTRRRDYIENCIVKTIPRSESMIFKQSSAPARHGT</sequence>
<organism evidence="2 3">
    <name type="scientific">Apatococcus lobatus</name>
    <dbReference type="NCBI Taxonomy" id="904363"/>
    <lineage>
        <taxon>Eukaryota</taxon>
        <taxon>Viridiplantae</taxon>
        <taxon>Chlorophyta</taxon>
        <taxon>core chlorophytes</taxon>
        <taxon>Trebouxiophyceae</taxon>
        <taxon>Chlorellales</taxon>
        <taxon>Chlorellaceae</taxon>
        <taxon>Apatococcus</taxon>
    </lineage>
</organism>
<feature type="compositionally biased region" description="Polar residues" evidence="1">
    <location>
        <begin position="324"/>
        <end position="335"/>
    </location>
</feature>
<feature type="region of interest" description="Disordered" evidence="1">
    <location>
        <begin position="176"/>
        <end position="236"/>
    </location>
</feature>
<evidence type="ECO:0008006" key="4">
    <source>
        <dbReference type="Google" id="ProtNLM"/>
    </source>
</evidence>
<evidence type="ECO:0000313" key="2">
    <source>
        <dbReference type="EMBL" id="KAK9821834.1"/>
    </source>
</evidence>
<feature type="region of interest" description="Disordered" evidence="1">
    <location>
        <begin position="324"/>
        <end position="356"/>
    </location>
</feature>
<protein>
    <recommendedName>
        <fullName evidence="4">PH domain-containing protein</fullName>
    </recommendedName>
</protein>
<reference evidence="2 3" key="1">
    <citation type="journal article" date="2024" name="Nat. Commun.">
        <title>Phylogenomics reveals the evolutionary origins of lichenization in chlorophyte algae.</title>
        <authorList>
            <person name="Puginier C."/>
            <person name="Libourel C."/>
            <person name="Otte J."/>
            <person name="Skaloud P."/>
            <person name="Haon M."/>
            <person name="Grisel S."/>
            <person name="Petersen M."/>
            <person name="Berrin J.G."/>
            <person name="Delaux P.M."/>
            <person name="Dal Grande F."/>
            <person name="Keller J."/>
        </authorList>
    </citation>
    <scope>NUCLEOTIDE SEQUENCE [LARGE SCALE GENOMIC DNA]</scope>
    <source>
        <strain evidence="2 3">SAG 2145</strain>
    </source>
</reference>
<gene>
    <name evidence="2" type="ORF">WJX74_002446</name>
</gene>